<feature type="region of interest" description="Disordered" evidence="7">
    <location>
        <begin position="425"/>
        <end position="478"/>
    </location>
</feature>
<name>A0A8J2V7W4_9PROT</name>
<dbReference type="EMBL" id="BMGH01000002">
    <property type="protein sequence ID" value="GGD18480.1"/>
    <property type="molecule type" value="Genomic_DNA"/>
</dbReference>
<comment type="subcellular location">
    <subcellularLocation>
        <location evidence="5 6">Cytoplasm</location>
    </subcellularLocation>
</comment>
<dbReference type="NCBIfam" id="TIGR00237">
    <property type="entry name" value="xseA"/>
    <property type="match status" value="1"/>
</dbReference>
<dbReference type="PANTHER" id="PTHR30008:SF0">
    <property type="entry name" value="EXODEOXYRIBONUCLEASE 7 LARGE SUBUNIT"/>
    <property type="match status" value="1"/>
</dbReference>
<reference evidence="10" key="2">
    <citation type="submission" date="2020-09" db="EMBL/GenBank/DDBJ databases">
        <authorList>
            <person name="Sun Q."/>
            <person name="Zhou Y."/>
        </authorList>
    </citation>
    <scope>NUCLEOTIDE SEQUENCE</scope>
    <source>
        <strain evidence="10">CGMCC 1.12921</strain>
    </source>
</reference>
<dbReference type="GO" id="GO:0008855">
    <property type="term" value="F:exodeoxyribonuclease VII activity"/>
    <property type="evidence" value="ECO:0007669"/>
    <property type="project" value="UniProtKB-UniRule"/>
</dbReference>
<dbReference type="GO" id="GO:0003676">
    <property type="term" value="F:nucleic acid binding"/>
    <property type="evidence" value="ECO:0007669"/>
    <property type="project" value="InterPro"/>
</dbReference>
<keyword evidence="4 5" id="KW-0269">Exonuclease</keyword>
<evidence type="ECO:0000256" key="7">
    <source>
        <dbReference type="SAM" id="MobiDB-lite"/>
    </source>
</evidence>
<dbReference type="GO" id="GO:0009318">
    <property type="term" value="C:exodeoxyribonuclease VII complex"/>
    <property type="evidence" value="ECO:0007669"/>
    <property type="project" value="UniProtKB-UniRule"/>
</dbReference>
<comment type="function">
    <text evidence="5">Bidirectionally degrades single-stranded DNA into large acid-insoluble oligonucleotides, which are then degraded further into small acid-soluble oligonucleotides.</text>
</comment>
<feature type="domain" description="Exonuclease VII large subunit C-terminal" evidence="8">
    <location>
        <begin position="126"/>
        <end position="442"/>
    </location>
</feature>
<comment type="catalytic activity">
    <reaction evidence="5 6">
        <text>Exonucleolytic cleavage in either 5'- to 3'- or 3'- to 5'-direction to yield nucleoside 5'-phosphates.</text>
        <dbReference type="EC" id="3.1.11.6"/>
    </reaction>
</comment>
<keyword evidence="1 5" id="KW-0963">Cytoplasm</keyword>
<dbReference type="AlphaFoldDB" id="A0A8J2V7W4"/>
<dbReference type="Pfam" id="PF13742">
    <property type="entry name" value="tRNA_anti_2"/>
    <property type="match status" value="1"/>
</dbReference>
<dbReference type="HAMAP" id="MF_00378">
    <property type="entry name" value="Exonuc_7_L"/>
    <property type="match status" value="1"/>
</dbReference>
<accession>A0A8J2V7W4</accession>
<gene>
    <name evidence="5 10" type="primary">xseA</name>
    <name evidence="10" type="ORF">GCM10011342_28940</name>
</gene>
<comment type="similarity">
    <text evidence="5 6">Belongs to the XseA family.</text>
</comment>
<evidence type="ECO:0000313" key="10">
    <source>
        <dbReference type="EMBL" id="GGD18480.1"/>
    </source>
</evidence>
<dbReference type="CDD" id="cd04489">
    <property type="entry name" value="ExoVII_LU_OBF"/>
    <property type="match status" value="1"/>
</dbReference>
<feature type="domain" description="OB-fold nucleic acid binding" evidence="9">
    <location>
        <begin position="10"/>
        <end position="102"/>
    </location>
</feature>
<evidence type="ECO:0000256" key="6">
    <source>
        <dbReference type="RuleBase" id="RU004355"/>
    </source>
</evidence>
<keyword evidence="3 5" id="KW-0378">Hydrolase</keyword>
<keyword evidence="2 5" id="KW-0540">Nuclease</keyword>
<dbReference type="EC" id="3.1.11.6" evidence="5"/>
<keyword evidence="11" id="KW-1185">Reference proteome</keyword>
<dbReference type="InterPro" id="IPR003753">
    <property type="entry name" value="Exonuc_VII_L"/>
</dbReference>
<dbReference type="GO" id="GO:0006308">
    <property type="term" value="P:DNA catabolic process"/>
    <property type="evidence" value="ECO:0007669"/>
    <property type="project" value="UniProtKB-UniRule"/>
</dbReference>
<evidence type="ECO:0000259" key="9">
    <source>
        <dbReference type="Pfam" id="PF13742"/>
    </source>
</evidence>
<dbReference type="Pfam" id="PF02601">
    <property type="entry name" value="Exonuc_VII_L"/>
    <property type="match status" value="1"/>
</dbReference>
<dbReference type="InterPro" id="IPR020579">
    <property type="entry name" value="Exonuc_VII_lsu_C"/>
</dbReference>
<feature type="compositionally biased region" description="Low complexity" evidence="7">
    <location>
        <begin position="449"/>
        <end position="471"/>
    </location>
</feature>
<comment type="subunit">
    <text evidence="5">Heterooligomer composed of large and small subunits.</text>
</comment>
<protein>
    <recommendedName>
        <fullName evidence="5">Exodeoxyribonuclease 7 large subunit</fullName>
        <ecNumber evidence="5">3.1.11.6</ecNumber>
    </recommendedName>
    <alternativeName>
        <fullName evidence="5">Exodeoxyribonuclease VII large subunit</fullName>
        <shortName evidence="5">Exonuclease VII large subunit</shortName>
    </alternativeName>
</protein>
<dbReference type="RefSeq" id="WP_188160684.1">
    <property type="nucleotide sequence ID" value="NZ_BMGH01000002.1"/>
</dbReference>
<dbReference type="GO" id="GO:0005737">
    <property type="term" value="C:cytoplasm"/>
    <property type="evidence" value="ECO:0007669"/>
    <property type="project" value="UniProtKB-SubCell"/>
</dbReference>
<sequence length="478" mass="51891">MSATANIREYSVSELSGDIRRVVEDSFSYVRVKGELGRVMKAGSGHMYVDLKDDRAVISGVIWKGNAAKLSIRPEQGMEVVATGRLTTFPGQSKYQIVIESLEPAGAGALMALLEERKKKLHAEGLFDEARKKPLPYLPSVIGVVTSPSGAVIRDILHRLRDRFPVHVIVWPALVQGQGAAAQIVRGIEGFNALPEGGAVPRPDLLIVARGGGSLEDLWCFNEEEVARAAAASAIPLISAVGHETDTTLIDYVSDRRAPTPTAAAEIAVPVRSDLLAELYNKARRLTACTERSFESRRVALISASRGLGRPEKVLDIPAQRLDRAEERLSGALSQRLERAGNRLGLAASGIRPQALQLALRQHRRQLDPCRERLAAVGQRFLARYDERLTGTSKLLDSLSYKNVMQRGYALVLDGEGRVLRSSAEPQAGQAAEIRFHDGSRRAVFDGEPSATPAKSPAKKPAAPQKSGKPPTQKTLFD</sequence>
<feature type="compositionally biased region" description="Basic and acidic residues" evidence="7">
    <location>
        <begin position="434"/>
        <end position="445"/>
    </location>
</feature>
<evidence type="ECO:0000313" key="11">
    <source>
        <dbReference type="Proteomes" id="UP000613582"/>
    </source>
</evidence>
<evidence type="ECO:0000256" key="1">
    <source>
        <dbReference type="ARBA" id="ARBA00022490"/>
    </source>
</evidence>
<evidence type="ECO:0000256" key="4">
    <source>
        <dbReference type="ARBA" id="ARBA00022839"/>
    </source>
</evidence>
<reference evidence="10" key="1">
    <citation type="journal article" date="2014" name="Int. J. Syst. Evol. Microbiol.">
        <title>Complete genome sequence of Corynebacterium casei LMG S-19264T (=DSM 44701T), isolated from a smear-ripened cheese.</title>
        <authorList>
            <consortium name="US DOE Joint Genome Institute (JGI-PGF)"/>
            <person name="Walter F."/>
            <person name="Albersmeier A."/>
            <person name="Kalinowski J."/>
            <person name="Ruckert C."/>
        </authorList>
    </citation>
    <scope>NUCLEOTIDE SEQUENCE</scope>
    <source>
        <strain evidence="10">CGMCC 1.12921</strain>
    </source>
</reference>
<dbReference type="InterPro" id="IPR025824">
    <property type="entry name" value="OB-fold_nuc-bd_dom"/>
</dbReference>
<evidence type="ECO:0000256" key="3">
    <source>
        <dbReference type="ARBA" id="ARBA00022801"/>
    </source>
</evidence>
<comment type="caution">
    <text evidence="10">The sequence shown here is derived from an EMBL/GenBank/DDBJ whole genome shotgun (WGS) entry which is preliminary data.</text>
</comment>
<evidence type="ECO:0000259" key="8">
    <source>
        <dbReference type="Pfam" id="PF02601"/>
    </source>
</evidence>
<dbReference type="PANTHER" id="PTHR30008">
    <property type="entry name" value="EXODEOXYRIBONUCLEASE 7 LARGE SUBUNIT"/>
    <property type="match status" value="1"/>
</dbReference>
<organism evidence="10 11">
    <name type="scientific">Aquisalinus flavus</name>
    <dbReference type="NCBI Taxonomy" id="1526572"/>
    <lineage>
        <taxon>Bacteria</taxon>
        <taxon>Pseudomonadati</taxon>
        <taxon>Pseudomonadota</taxon>
        <taxon>Alphaproteobacteria</taxon>
        <taxon>Parvularculales</taxon>
        <taxon>Parvularculaceae</taxon>
        <taxon>Aquisalinus</taxon>
    </lineage>
</organism>
<evidence type="ECO:0000256" key="2">
    <source>
        <dbReference type="ARBA" id="ARBA00022722"/>
    </source>
</evidence>
<dbReference type="Proteomes" id="UP000613582">
    <property type="component" value="Unassembled WGS sequence"/>
</dbReference>
<proteinExistence type="inferred from homology"/>
<evidence type="ECO:0000256" key="5">
    <source>
        <dbReference type="HAMAP-Rule" id="MF_00378"/>
    </source>
</evidence>